<evidence type="ECO:0000313" key="2">
    <source>
        <dbReference type="EMBL" id="CCE88418.1"/>
    </source>
</evidence>
<gene>
    <name evidence="2" type="primary">Piso0_001923</name>
    <name evidence="2" type="ORF">GNLVRS01_PISO0F00863g</name>
</gene>
<organism evidence="2 3">
    <name type="scientific">Pichia sorbitophila (strain ATCC MYA-4447 / BCRC 22081 / CBS 7064 / NBRC 10061 / NRRL Y-12695)</name>
    <name type="common">Hybrid yeast</name>
    <dbReference type="NCBI Taxonomy" id="559304"/>
    <lineage>
        <taxon>Eukaryota</taxon>
        <taxon>Fungi</taxon>
        <taxon>Dikarya</taxon>
        <taxon>Ascomycota</taxon>
        <taxon>Saccharomycotina</taxon>
        <taxon>Pichiomycetes</taxon>
        <taxon>Debaryomycetaceae</taxon>
        <taxon>Millerozyma</taxon>
    </lineage>
</organism>
<dbReference type="AlphaFoldDB" id="G8YM22"/>
<protein>
    <submittedName>
        <fullName evidence="2">Piso0_001923 protein</fullName>
    </submittedName>
</protein>
<feature type="region of interest" description="Disordered" evidence="1">
    <location>
        <begin position="560"/>
        <end position="581"/>
    </location>
</feature>
<dbReference type="STRING" id="559304.G8YM22"/>
<dbReference type="OrthoDB" id="4084568at2759"/>
<feature type="region of interest" description="Disordered" evidence="1">
    <location>
        <begin position="414"/>
        <end position="528"/>
    </location>
</feature>
<dbReference type="EMBL" id="FO082054">
    <property type="protein sequence ID" value="CCE88418.1"/>
    <property type="molecule type" value="Genomic_DNA"/>
</dbReference>
<feature type="compositionally biased region" description="Polar residues" evidence="1">
    <location>
        <begin position="434"/>
        <end position="444"/>
    </location>
</feature>
<sequence>MSDVRRCRRCKRKRLDDEPPEVRQYKTCAKCRIIERQKKKSRKPLAEETMLYGMKQFQQQHQTSNFMSNDIFMDDDAFGGSMDSSGNTFDNEVINPSQQQQQQQQFYHFQPQQTPRPAIQAPISIPQTNQHQQLQLQQQQHMRNVPVQVSMPQNGSQQPSACEVCSGSLDTTDDLSMLYRLCRDCYTNPFKKDNVFEDYNNFLLTISNNRYKNLKNYVFIKEISSHFADGLAVQSKPINSERVYREFLLESIQMIYVDPIIASLNYKYNRSSTNIADVNSLPPVFNQSTNQYHYKNTKPLKSFHKFYRDSISDASIYLSFDISTGILTIKLNQTVVNASGKYPESFLEIVDSMLKKLVEKHGNTDSSVGYNQYTAQVIYDDLVTNKANYQQEVAEVIESLSKEDFIRDFVSFETGKSSSKNSTTEKNHPPLSHIRSSIGLTNGSDNDHRSDMETSQDETADNTAGIEEDDDDDEEEDDDEEDDDDEAGIDGDNSEDDQSDTDDQQDVSNAHSDRVLGHHDDTSDIDFTMSSNKLSSNIAAQPDALPSGTLQSEATIAGVGKRDMDAQHKSQGENLDPAFGS</sequence>
<name>G8YM22_PICSO</name>
<proteinExistence type="predicted"/>
<feature type="compositionally biased region" description="Polar residues" evidence="1">
    <location>
        <begin position="82"/>
        <end position="97"/>
    </location>
</feature>
<dbReference type="Proteomes" id="UP000005222">
    <property type="component" value="Chromosome F"/>
</dbReference>
<evidence type="ECO:0000256" key="1">
    <source>
        <dbReference type="SAM" id="MobiDB-lite"/>
    </source>
</evidence>
<dbReference type="SUPFAM" id="SSF81995">
    <property type="entry name" value="beta-sandwich domain of Sec23/24"/>
    <property type="match status" value="1"/>
</dbReference>
<feature type="region of interest" description="Disordered" evidence="1">
    <location>
        <begin position="79"/>
        <end position="115"/>
    </location>
</feature>
<dbReference type="eggNOG" id="ENOG502QQIF">
    <property type="taxonomic scope" value="Eukaryota"/>
</dbReference>
<keyword evidence="3" id="KW-1185">Reference proteome</keyword>
<reference evidence="2 3" key="1">
    <citation type="journal article" date="2012" name="G3 (Bethesda)">
        <title>Pichia sorbitophila, an interspecies yeast hybrid reveals early steps of genome resolution following polyploidization.</title>
        <authorList>
            <person name="Leh Louis V."/>
            <person name="Despons L."/>
            <person name="Friedrich A."/>
            <person name="Martin T."/>
            <person name="Durrens P."/>
            <person name="Casaregola S."/>
            <person name="Neuveglise C."/>
            <person name="Fairhead C."/>
            <person name="Marck C."/>
            <person name="Cruz J.A."/>
            <person name="Straub M.L."/>
            <person name="Kugler V."/>
            <person name="Sacerdot C."/>
            <person name="Uzunov Z."/>
            <person name="Thierry A."/>
            <person name="Weiss S."/>
            <person name="Bleykasten C."/>
            <person name="De Montigny J."/>
            <person name="Jacques N."/>
            <person name="Jung P."/>
            <person name="Lemaire M."/>
            <person name="Mallet S."/>
            <person name="Morel G."/>
            <person name="Richard G.F."/>
            <person name="Sarkar A."/>
            <person name="Savel G."/>
            <person name="Schacherer J."/>
            <person name="Seret M.L."/>
            <person name="Talla E."/>
            <person name="Samson G."/>
            <person name="Jubin C."/>
            <person name="Poulain J."/>
            <person name="Vacherie B."/>
            <person name="Barbe V."/>
            <person name="Pelletier E."/>
            <person name="Sherman D.J."/>
            <person name="Westhof E."/>
            <person name="Weissenbach J."/>
            <person name="Baret P.V."/>
            <person name="Wincker P."/>
            <person name="Gaillardin C."/>
            <person name="Dujon B."/>
            <person name="Souciet J.L."/>
        </authorList>
    </citation>
    <scope>NUCLEOTIDE SEQUENCE [LARGE SCALE GENOMIC DNA]</scope>
    <source>
        <strain evidence="3">ATCC MYA-4447 / BCRC 22081 / CBS 7064 / NBRC 10061 / NRRL Y-12695</strain>
    </source>
</reference>
<dbReference type="HOGENOM" id="CLU_027733_1_0_1"/>
<feature type="compositionally biased region" description="Basic and acidic residues" evidence="1">
    <location>
        <begin position="560"/>
        <end position="571"/>
    </location>
</feature>
<feature type="compositionally biased region" description="Acidic residues" evidence="1">
    <location>
        <begin position="454"/>
        <end position="505"/>
    </location>
</feature>
<dbReference type="InParanoid" id="G8YM22"/>
<dbReference type="OMA" id="PFNYEAE"/>
<feature type="compositionally biased region" description="Low complexity" evidence="1">
    <location>
        <begin position="98"/>
        <end position="113"/>
    </location>
</feature>
<feature type="compositionally biased region" description="Basic and acidic residues" evidence="1">
    <location>
        <begin position="511"/>
        <end position="522"/>
    </location>
</feature>
<evidence type="ECO:0000313" key="3">
    <source>
        <dbReference type="Proteomes" id="UP000005222"/>
    </source>
</evidence>
<accession>G8YM22</accession>